<dbReference type="GO" id="GO:0009099">
    <property type="term" value="P:L-valine biosynthetic process"/>
    <property type="evidence" value="ECO:0007669"/>
    <property type="project" value="TreeGrafter"/>
</dbReference>
<feature type="domain" description="Thiamine pyrophosphate enzyme N-terminal TPP-binding" evidence="7">
    <location>
        <begin position="36"/>
        <end position="148"/>
    </location>
</feature>
<dbReference type="GO" id="GO:0030976">
    <property type="term" value="F:thiamine pyrophosphate binding"/>
    <property type="evidence" value="ECO:0007669"/>
    <property type="project" value="InterPro"/>
</dbReference>
<dbReference type="Pfam" id="PF02775">
    <property type="entry name" value="TPP_enzyme_C"/>
    <property type="match status" value="1"/>
</dbReference>
<dbReference type="CDD" id="cd07035">
    <property type="entry name" value="TPP_PYR_POX_like"/>
    <property type="match status" value="1"/>
</dbReference>
<dbReference type="Pfam" id="PF02776">
    <property type="entry name" value="TPP_enzyme_N"/>
    <property type="match status" value="1"/>
</dbReference>
<evidence type="ECO:0000313" key="8">
    <source>
        <dbReference type="EMBL" id="SMB22135.1"/>
    </source>
</evidence>
<dbReference type="Proteomes" id="UP000242886">
    <property type="component" value="Chromosome SDENCHOL"/>
</dbReference>
<reference evidence="8" key="1">
    <citation type="submission" date="2017-03" db="EMBL/GenBank/DDBJ databases">
        <authorList>
            <consortium name="AG Boll"/>
        </authorList>
    </citation>
    <scope>NUCLEOTIDE SEQUENCE [LARGE SCALE GENOMIC DNA]</scope>
    <source>
        <strain evidence="8">Chol</strain>
    </source>
</reference>
<dbReference type="Pfam" id="PF00205">
    <property type="entry name" value="TPP_enzyme_M"/>
    <property type="match status" value="1"/>
</dbReference>
<evidence type="ECO:0000313" key="9">
    <source>
        <dbReference type="Proteomes" id="UP000242886"/>
    </source>
</evidence>
<dbReference type="Gene3D" id="3.40.50.970">
    <property type="match status" value="2"/>
</dbReference>
<dbReference type="CDD" id="cd00568">
    <property type="entry name" value="TPP_enzymes"/>
    <property type="match status" value="1"/>
</dbReference>
<dbReference type="InterPro" id="IPR029061">
    <property type="entry name" value="THDP-binding"/>
</dbReference>
<dbReference type="PANTHER" id="PTHR18968:SF13">
    <property type="entry name" value="ACETOLACTATE SYNTHASE CATALYTIC SUBUNIT, MITOCHONDRIAL"/>
    <property type="match status" value="1"/>
</dbReference>
<feature type="domain" description="Thiamine pyrophosphate enzyme TPP-binding" evidence="6">
    <location>
        <begin position="472"/>
        <end position="603"/>
    </location>
</feature>
<dbReference type="GO" id="GO:0050660">
    <property type="term" value="F:flavin adenine dinucleotide binding"/>
    <property type="evidence" value="ECO:0007669"/>
    <property type="project" value="TreeGrafter"/>
</dbReference>
<dbReference type="GO" id="GO:0005948">
    <property type="term" value="C:acetolactate synthase complex"/>
    <property type="evidence" value="ECO:0007669"/>
    <property type="project" value="TreeGrafter"/>
</dbReference>
<evidence type="ECO:0000256" key="4">
    <source>
        <dbReference type="RuleBase" id="RU362132"/>
    </source>
</evidence>
<dbReference type="Gene3D" id="3.40.50.1220">
    <property type="entry name" value="TPP-binding domain"/>
    <property type="match status" value="1"/>
</dbReference>
<sequence length="624" mass="67133">MNDRVSRGVLDLDVALARASVRAVDASTHPELAGDAADLLVAYLEQIGIEYVFGVPGGAIEPLYNALARSARRGGLKHILARHEAGAAYMADGYARETGKLGVCCSTAGPGATNLITGVACARENGIPMLVITGQPALPLLGRNALQESSCTGINTLSMMQHCTHYNTMVSHPDQMEAKLVTALQHAIRPPRGPVHLSFPSDVFRTPLASATPSYDLKKLLRPSSLIDEEALTELVDRLNEARKIVILVGGWCGEGIGAMLQFATLRNAAVVTTPDGKGLLSPRHPLFRGVFGFGGHGSADEVLQDPSVDLILAVGARMGEWNSGGWNKSLMNERLVHIDESEEHLALTPMARLHVRGRIVSIFDRLIEQANQESRCEYEQQRAEQAAQAAVWEPESILAERDKCLSDSTPIKPQRLFHELGRLFPQRTRYLADTGNSVAWAIHYLQPSDRRLGDRRLGGGIKRVISRRQSSGGWLRLTMNFVPMGWAIGGAVGTAAANPDGPVVCITGDGSMLMNGQELSVAVAEQLTIVFVVLNDQSLGMVRHGQRLTGAEQHACTLPSTDFAALARALGATAHTIASPQDLLNLDIETICARKGPTLLDVRVAADEVPPMSVRMRVLAASL</sequence>
<dbReference type="GO" id="GO:0009097">
    <property type="term" value="P:isoleucine biosynthetic process"/>
    <property type="evidence" value="ECO:0007669"/>
    <property type="project" value="TreeGrafter"/>
</dbReference>
<dbReference type="InterPro" id="IPR012000">
    <property type="entry name" value="Thiamin_PyroP_enz_cen_dom"/>
</dbReference>
<dbReference type="InterPro" id="IPR045229">
    <property type="entry name" value="TPP_enz"/>
</dbReference>
<dbReference type="PANTHER" id="PTHR18968">
    <property type="entry name" value="THIAMINE PYROPHOSPHATE ENZYMES"/>
    <property type="match status" value="1"/>
</dbReference>
<evidence type="ECO:0000259" key="5">
    <source>
        <dbReference type="Pfam" id="PF00205"/>
    </source>
</evidence>
<dbReference type="SUPFAM" id="SSF52518">
    <property type="entry name" value="Thiamin diphosphate-binding fold (THDP-binding)"/>
    <property type="match status" value="2"/>
</dbReference>
<dbReference type="AlphaFoldDB" id="A0A7Z7HPB3"/>
<dbReference type="InterPro" id="IPR012001">
    <property type="entry name" value="Thiamin_PyroP_enz_TPP-bd_dom"/>
</dbReference>
<evidence type="ECO:0000256" key="3">
    <source>
        <dbReference type="ARBA" id="ARBA00023052"/>
    </source>
</evidence>
<proteinExistence type="inferred from homology"/>
<evidence type="ECO:0000256" key="1">
    <source>
        <dbReference type="ARBA" id="ARBA00001964"/>
    </source>
</evidence>
<dbReference type="FunFam" id="3.40.50.970:FF:000007">
    <property type="entry name" value="Acetolactate synthase"/>
    <property type="match status" value="1"/>
</dbReference>
<dbReference type="InterPro" id="IPR000399">
    <property type="entry name" value="TPP-bd_CS"/>
</dbReference>
<keyword evidence="3 4" id="KW-0786">Thiamine pyrophosphate</keyword>
<organism evidence="8 9">
    <name type="scientific">Sterolibacterium denitrificans</name>
    <dbReference type="NCBI Taxonomy" id="157592"/>
    <lineage>
        <taxon>Bacteria</taxon>
        <taxon>Pseudomonadati</taxon>
        <taxon>Pseudomonadota</taxon>
        <taxon>Betaproteobacteria</taxon>
        <taxon>Nitrosomonadales</taxon>
        <taxon>Sterolibacteriaceae</taxon>
        <taxon>Sterolibacterium</taxon>
    </lineage>
</organism>
<comment type="cofactor">
    <cofactor evidence="1">
        <name>thiamine diphosphate</name>
        <dbReference type="ChEBI" id="CHEBI:58937"/>
    </cofactor>
</comment>
<dbReference type="EMBL" id="LT837803">
    <property type="protein sequence ID" value="SMB22135.1"/>
    <property type="molecule type" value="Genomic_DNA"/>
</dbReference>
<dbReference type="SUPFAM" id="SSF52467">
    <property type="entry name" value="DHS-like NAD/FAD-binding domain"/>
    <property type="match status" value="1"/>
</dbReference>
<keyword evidence="9" id="KW-1185">Reference proteome</keyword>
<feature type="domain" description="Thiamine pyrophosphate enzyme central" evidence="5">
    <location>
        <begin position="233"/>
        <end position="363"/>
    </location>
</feature>
<dbReference type="RefSeq" id="WP_197706819.1">
    <property type="nucleotide sequence ID" value="NZ_LT837803.1"/>
</dbReference>
<name>A0A7Z7HPB3_9PROT</name>
<evidence type="ECO:0000259" key="7">
    <source>
        <dbReference type="Pfam" id="PF02776"/>
    </source>
</evidence>
<comment type="similarity">
    <text evidence="2 4">Belongs to the TPP enzyme family.</text>
</comment>
<dbReference type="InterPro" id="IPR011766">
    <property type="entry name" value="TPP_enzyme_TPP-bd"/>
</dbReference>
<dbReference type="GO" id="GO:0003984">
    <property type="term" value="F:acetolactate synthase activity"/>
    <property type="evidence" value="ECO:0007669"/>
    <property type="project" value="TreeGrafter"/>
</dbReference>
<evidence type="ECO:0000256" key="2">
    <source>
        <dbReference type="ARBA" id="ARBA00007812"/>
    </source>
</evidence>
<dbReference type="PROSITE" id="PS00187">
    <property type="entry name" value="TPP_ENZYMES"/>
    <property type="match status" value="1"/>
</dbReference>
<dbReference type="InterPro" id="IPR029035">
    <property type="entry name" value="DHS-like_NAD/FAD-binding_dom"/>
</dbReference>
<gene>
    <name evidence="8" type="ORF">SDENCHOL_10502</name>
</gene>
<accession>A0A7Z7HPB3</accession>
<protein>
    <submittedName>
        <fullName evidence="8">Acetolactate synthase</fullName>
    </submittedName>
</protein>
<dbReference type="GO" id="GO:0000287">
    <property type="term" value="F:magnesium ion binding"/>
    <property type="evidence" value="ECO:0007669"/>
    <property type="project" value="InterPro"/>
</dbReference>
<evidence type="ECO:0000259" key="6">
    <source>
        <dbReference type="Pfam" id="PF02775"/>
    </source>
</evidence>